<sequence length="241" mass="27399">MRMRSILDSALRLACTPVADFPSPPKGRNCYYFIVENMAASPAKKHQQVASRHEGKFVKPGGEKLTTFEQQISQFLVDLESSQDLKGSLQELFVNEAKEMEVGGKNIIVLYVPPPQLRAWQKTHVRVVRELEKKLGGRPVIFIAKRRMLPKPTRKTIKLSQKRPRSRTLTAVHENMLADIVFPAEIVGKRTRVKQDGSRLLKIHLDKASQVNVEHKVEVFASLYKKLTGKAVSFEFPEPIF</sequence>
<name>A0A1W0WLH5_HYPEX</name>
<comment type="similarity">
    <text evidence="1 4">Belongs to the eukaryotic ribosomal protein eS7 family.</text>
</comment>
<keyword evidence="3 4" id="KW-0687">Ribonucleoprotein</keyword>
<dbReference type="OrthoDB" id="1724687at2759"/>
<evidence type="ECO:0000313" key="5">
    <source>
        <dbReference type="EMBL" id="OQV16055.1"/>
    </source>
</evidence>
<organism evidence="5 6">
    <name type="scientific">Hypsibius exemplaris</name>
    <name type="common">Freshwater tardigrade</name>
    <dbReference type="NCBI Taxonomy" id="2072580"/>
    <lineage>
        <taxon>Eukaryota</taxon>
        <taxon>Metazoa</taxon>
        <taxon>Ecdysozoa</taxon>
        <taxon>Tardigrada</taxon>
        <taxon>Eutardigrada</taxon>
        <taxon>Parachela</taxon>
        <taxon>Hypsibioidea</taxon>
        <taxon>Hypsibiidae</taxon>
        <taxon>Hypsibius</taxon>
    </lineage>
</organism>
<dbReference type="GO" id="GO:0006412">
    <property type="term" value="P:translation"/>
    <property type="evidence" value="ECO:0007669"/>
    <property type="project" value="InterPro"/>
</dbReference>
<gene>
    <name evidence="5" type="ORF">BV898_09825</name>
</gene>
<dbReference type="GO" id="GO:0003735">
    <property type="term" value="F:structural constituent of ribosome"/>
    <property type="evidence" value="ECO:0007669"/>
    <property type="project" value="InterPro"/>
</dbReference>
<reference evidence="6" key="1">
    <citation type="submission" date="2017-01" db="EMBL/GenBank/DDBJ databases">
        <title>Comparative genomics of anhydrobiosis in the tardigrade Hypsibius dujardini.</title>
        <authorList>
            <person name="Yoshida Y."/>
            <person name="Koutsovoulos G."/>
            <person name="Laetsch D."/>
            <person name="Stevens L."/>
            <person name="Kumar S."/>
            <person name="Horikawa D."/>
            <person name="Ishino K."/>
            <person name="Komine S."/>
            <person name="Tomita M."/>
            <person name="Blaxter M."/>
            <person name="Arakawa K."/>
        </authorList>
    </citation>
    <scope>NUCLEOTIDE SEQUENCE [LARGE SCALE GENOMIC DNA]</scope>
    <source>
        <strain evidence="6">Z151</strain>
    </source>
</reference>
<dbReference type="AlphaFoldDB" id="A0A1W0WLH5"/>
<keyword evidence="6" id="KW-1185">Reference proteome</keyword>
<evidence type="ECO:0000256" key="4">
    <source>
        <dbReference type="RuleBase" id="RU364105"/>
    </source>
</evidence>
<dbReference type="PANTHER" id="PTHR11278:SF0">
    <property type="entry name" value="SMALL RIBOSOMAL SUBUNIT PROTEIN ES7"/>
    <property type="match status" value="1"/>
</dbReference>
<dbReference type="GO" id="GO:0032040">
    <property type="term" value="C:small-subunit processome"/>
    <property type="evidence" value="ECO:0007669"/>
    <property type="project" value="TreeGrafter"/>
</dbReference>
<dbReference type="Proteomes" id="UP000192578">
    <property type="component" value="Unassembled WGS sequence"/>
</dbReference>
<keyword evidence="2 4" id="KW-0689">Ribosomal protein</keyword>
<dbReference type="InterPro" id="IPR000554">
    <property type="entry name" value="Ribosomal_eS7"/>
</dbReference>
<evidence type="ECO:0000256" key="1">
    <source>
        <dbReference type="ARBA" id="ARBA00007820"/>
    </source>
</evidence>
<dbReference type="GO" id="GO:0022627">
    <property type="term" value="C:cytosolic small ribosomal subunit"/>
    <property type="evidence" value="ECO:0007669"/>
    <property type="project" value="TreeGrafter"/>
</dbReference>
<dbReference type="GO" id="GO:0030686">
    <property type="term" value="C:90S preribosome"/>
    <property type="evidence" value="ECO:0007669"/>
    <property type="project" value="TreeGrafter"/>
</dbReference>
<evidence type="ECO:0000256" key="2">
    <source>
        <dbReference type="ARBA" id="ARBA00022980"/>
    </source>
</evidence>
<protein>
    <recommendedName>
        <fullName evidence="4">40S ribosomal protein S7</fullName>
    </recommendedName>
</protein>
<dbReference type="GO" id="GO:0006364">
    <property type="term" value="P:rRNA processing"/>
    <property type="evidence" value="ECO:0007669"/>
    <property type="project" value="TreeGrafter"/>
</dbReference>
<comment type="caution">
    <text evidence="5">The sequence shown here is derived from an EMBL/GenBank/DDBJ whole genome shotgun (WGS) entry which is preliminary data.</text>
</comment>
<dbReference type="GO" id="GO:0042274">
    <property type="term" value="P:ribosomal small subunit biogenesis"/>
    <property type="evidence" value="ECO:0007669"/>
    <property type="project" value="TreeGrafter"/>
</dbReference>
<dbReference type="EMBL" id="MTYJ01000079">
    <property type="protein sequence ID" value="OQV16055.1"/>
    <property type="molecule type" value="Genomic_DNA"/>
</dbReference>
<evidence type="ECO:0000313" key="6">
    <source>
        <dbReference type="Proteomes" id="UP000192578"/>
    </source>
</evidence>
<dbReference type="Pfam" id="PF01251">
    <property type="entry name" value="Ribosomal_S7e"/>
    <property type="match status" value="1"/>
</dbReference>
<accession>A0A1W0WLH5</accession>
<proteinExistence type="inferred from homology"/>
<evidence type="ECO:0000256" key="3">
    <source>
        <dbReference type="ARBA" id="ARBA00023274"/>
    </source>
</evidence>
<dbReference type="PANTHER" id="PTHR11278">
    <property type="entry name" value="40S RIBOSOMAL PROTEIN S7"/>
    <property type="match status" value="1"/>
</dbReference>